<evidence type="ECO:0000256" key="1">
    <source>
        <dbReference type="SAM" id="Phobius"/>
    </source>
</evidence>
<proteinExistence type="predicted"/>
<dbReference type="EMBL" id="CP011005">
    <property type="protein sequence ID" value="AJT40826.1"/>
    <property type="molecule type" value="Genomic_DNA"/>
</dbReference>
<keyword evidence="3" id="KW-1185">Reference proteome</keyword>
<evidence type="ECO:0000313" key="3">
    <source>
        <dbReference type="Proteomes" id="UP000061839"/>
    </source>
</evidence>
<keyword evidence="1" id="KW-0812">Transmembrane</keyword>
<reference evidence="2 3" key="1">
    <citation type="journal article" date="2015" name="Genome Announc.">
        <title>Complete Genome Sequencing of Protease-Producing Novel Arthrobacter sp. Strain IHBB 11108 Using PacBio Single-Molecule Real-Time Sequencing Technology.</title>
        <authorList>
            <person name="Kiran S."/>
            <person name="Swarnkar M.K."/>
            <person name="Pal M."/>
            <person name="Thakur R."/>
            <person name="Tewari R."/>
            <person name="Singh A.K."/>
            <person name="Gulati A."/>
        </authorList>
    </citation>
    <scope>NUCLEOTIDE SEQUENCE [LARGE SCALE GENOMIC DNA]</scope>
    <source>
        <strain evidence="2 3">IHBB 11108</strain>
    </source>
</reference>
<keyword evidence="1" id="KW-1133">Transmembrane helix</keyword>
<evidence type="ECO:0000313" key="2">
    <source>
        <dbReference type="EMBL" id="AJT40826.1"/>
    </source>
</evidence>
<organism evidence="2 3">
    <name type="scientific">Psychromicrobium lacuslunae</name>
    <dbReference type="NCBI Taxonomy" id="1618207"/>
    <lineage>
        <taxon>Bacteria</taxon>
        <taxon>Bacillati</taxon>
        <taxon>Actinomycetota</taxon>
        <taxon>Actinomycetes</taxon>
        <taxon>Micrococcales</taxon>
        <taxon>Micrococcaceae</taxon>
        <taxon>Psychromicrobium</taxon>
    </lineage>
</organism>
<dbReference type="AlphaFoldDB" id="A0A0D4BXH4"/>
<gene>
    <name evidence="2" type="ORF">UM93_03615</name>
</gene>
<dbReference type="STRING" id="1618207.UM93_03615"/>
<keyword evidence="1" id="KW-0472">Membrane</keyword>
<dbReference type="HOGENOM" id="CLU_2803130_0_0_11"/>
<sequence length="67" mass="7735">MADPDRNNEIGQKYQKPIDQMPATSQNMMAGIYRDELHSKPAKRTWPFLIFPAIIVLVVIGIYLFNK</sequence>
<protein>
    <submittedName>
        <fullName evidence="2">Uncharacterized protein</fullName>
    </submittedName>
</protein>
<dbReference type="KEGG" id="ari:UM93_03615"/>
<dbReference type="PATRIC" id="fig|1618207.4.peg.737"/>
<feature type="transmembrane region" description="Helical" evidence="1">
    <location>
        <begin position="46"/>
        <end position="65"/>
    </location>
</feature>
<dbReference type="Proteomes" id="UP000061839">
    <property type="component" value="Chromosome"/>
</dbReference>
<accession>A0A0D4BXH4</accession>
<dbReference type="RefSeq" id="WP_045073705.1">
    <property type="nucleotide sequence ID" value="NZ_CP011005.1"/>
</dbReference>
<name>A0A0D4BXH4_9MICC</name>